<evidence type="ECO:0000256" key="2">
    <source>
        <dbReference type="SAM" id="Phobius"/>
    </source>
</evidence>
<dbReference type="Proteomes" id="UP000432715">
    <property type="component" value="Unassembled WGS sequence"/>
</dbReference>
<keyword evidence="2" id="KW-1133">Transmembrane helix</keyword>
<gene>
    <name evidence="3" type="ORF">F8154_03480</name>
</gene>
<dbReference type="RefSeq" id="WP_151860196.1">
    <property type="nucleotide sequence ID" value="NZ_WBZC01000010.1"/>
</dbReference>
<dbReference type="AlphaFoldDB" id="A0A6I0FLL9"/>
<evidence type="ECO:0000256" key="1">
    <source>
        <dbReference type="SAM" id="MobiDB-lite"/>
    </source>
</evidence>
<evidence type="ECO:0000313" key="4">
    <source>
        <dbReference type="Proteomes" id="UP000432715"/>
    </source>
</evidence>
<sequence length="485" mass="53980">MLQKCFRSEDGLIMPIVLVLIMIIMLYALSAISIASNQTKQRDLQASMTDALHYAEAGVHRYLWSLNKIEADQLELDNPFSFGEGKYIIEIIENGEGTVRLRSTGWANSNENTKRTIEAQLTKRTFTQNVYLSNNDGSNIWWTSGDTVYGPMHTNTKLRVWNEPVFYGRVTHSNNIVYYPSTERYEHTGSVGSNNPQFLGGIDRVQPMIFPESNTELLTRAEQDGYVYYGRTSIMLNSNGTITTRNGNRNGGSPETRPLPNNGVIYINGTSSSTAYESISSKFNINRGNAFISGTLSGKLTIAAANNIYVTSKDPTNYNFHSATDTGGVKYSTTGFSLNSLTGEVNVTDPEEDILGLIANNYIWVLTTGWFTTNGGTSTISAANIIEINAAIFAINGGFGNDSADSYNSTYPRLSGTEGTIIIRGALIQDRRYPVAWISWSNFRGYNKDYAHDPRMLHQSPPHFIEPTNAGWEIFSWREVNQHVE</sequence>
<keyword evidence="2" id="KW-0812">Transmembrane</keyword>
<dbReference type="OrthoDB" id="36432at2"/>
<feature type="transmembrane region" description="Helical" evidence="2">
    <location>
        <begin position="12"/>
        <end position="35"/>
    </location>
</feature>
<dbReference type="InterPro" id="IPR032601">
    <property type="entry name" value="DUF4900"/>
</dbReference>
<keyword evidence="2" id="KW-0472">Membrane</keyword>
<reference evidence="3 4" key="1">
    <citation type="submission" date="2019-10" db="EMBL/GenBank/DDBJ databases">
        <title>Alkaliphilus serpentinus sp. nov. and Alkaliphilus pronyensis sp. nov., two novel anaerobic alkaliphilic species isolated from the serpentinized-hosted hydrothermal field of the Prony Bay (New Caledonia).</title>
        <authorList>
            <person name="Postec A."/>
        </authorList>
    </citation>
    <scope>NUCLEOTIDE SEQUENCE [LARGE SCALE GENOMIC DNA]</scope>
    <source>
        <strain evidence="3 4">LacV</strain>
    </source>
</reference>
<protein>
    <submittedName>
        <fullName evidence="3">DUF4900 domain-containing protein</fullName>
    </submittedName>
</protein>
<keyword evidence="4" id="KW-1185">Reference proteome</keyword>
<evidence type="ECO:0000313" key="3">
    <source>
        <dbReference type="EMBL" id="KAB3537364.1"/>
    </source>
</evidence>
<proteinExistence type="predicted"/>
<comment type="caution">
    <text evidence="3">The sequence shown here is derived from an EMBL/GenBank/DDBJ whole genome shotgun (WGS) entry which is preliminary data.</text>
</comment>
<dbReference type="EMBL" id="WBZC01000010">
    <property type="protein sequence ID" value="KAB3537364.1"/>
    <property type="molecule type" value="Genomic_DNA"/>
</dbReference>
<accession>A0A6I0FLL9</accession>
<name>A0A6I0FLL9_9FIRM</name>
<dbReference type="Pfam" id="PF16241">
    <property type="entry name" value="DUF4900"/>
    <property type="match status" value="1"/>
</dbReference>
<organism evidence="3 4">
    <name type="scientific">Alkaliphilus pronyensis</name>
    <dbReference type="NCBI Taxonomy" id="1482732"/>
    <lineage>
        <taxon>Bacteria</taxon>
        <taxon>Bacillati</taxon>
        <taxon>Bacillota</taxon>
        <taxon>Clostridia</taxon>
        <taxon>Peptostreptococcales</taxon>
        <taxon>Natronincolaceae</taxon>
        <taxon>Alkaliphilus</taxon>
    </lineage>
</organism>
<feature type="region of interest" description="Disordered" evidence="1">
    <location>
        <begin position="240"/>
        <end position="262"/>
    </location>
</feature>
<feature type="compositionally biased region" description="Low complexity" evidence="1">
    <location>
        <begin position="240"/>
        <end position="253"/>
    </location>
</feature>